<dbReference type="GO" id="GO:0003723">
    <property type="term" value="F:RNA binding"/>
    <property type="evidence" value="ECO:0007669"/>
    <property type="project" value="InterPro"/>
</dbReference>
<dbReference type="PANTHER" id="PTHR43191:SF2">
    <property type="entry name" value="RRNA METHYLTRANSFERASE 3, MITOCHONDRIAL"/>
    <property type="match status" value="1"/>
</dbReference>
<dbReference type="Pfam" id="PF00588">
    <property type="entry name" value="SpoU_methylase"/>
    <property type="match status" value="1"/>
</dbReference>
<keyword evidence="6" id="KW-1185">Reference proteome</keyword>
<dbReference type="Proteomes" id="UP000276417">
    <property type="component" value="Chromosome 1"/>
</dbReference>
<dbReference type="InterPro" id="IPR051259">
    <property type="entry name" value="rRNA_Methyltransferase"/>
</dbReference>
<dbReference type="SUPFAM" id="SSF75217">
    <property type="entry name" value="alpha/beta knot"/>
    <property type="match status" value="1"/>
</dbReference>
<dbReference type="InterPro" id="IPR029064">
    <property type="entry name" value="Ribosomal_eL30-like_sf"/>
</dbReference>
<dbReference type="SUPFAM" id="SSF55315">
    <property type="entry name" value="L30e-like"/>
    <property type="match status" value="1"/>
</dbReference>
<keyword evidence="3 5" id="KW-0808">Transferase</keyword>
<dbReference type="OrthoDB" id="9794400at2"/>
<dbReference type="Gene3D" id="3.40.1280.10">
    <property type="match status" value="1"/>
</dbReference>
<dbReference type="InterPro" id="IPR053888">
    <property type="entry name" value="MRM3-like_sub_bind"/>
</dbReference>
<dbReference type="InterPro" id="IPR001537">
    <property type="entry name" value="SpoU_MeTrfase"/>
</dbReference>
<dbReference type="SMART" id="SM00967">
    <property type="entry name" value="SpoU_sub_bind"/>
    <property type="match status" value="1"/>
</dbReference>
<name>A0A3G8YEN4_9DEIO</name>
<dbReference type="GO" id="GO:0032259">
    <property type="term" value="P:methylation"/>
    <property type="evidence" value="ECO:0007669"/>
    <property type="project" value="UniProtKB-KW"/>
</dbReference>
<dbReference type="CDD" id="cd18104">
    <property type="entry name" value="SpoU-like_RNA-MTase"/>
    <property type="match status" value="1"/>
</dbReference>
<dbReference type="GO" id="GO:0006396">
    <property type="term" value="P:RNA processing"/>
    <property type="evidence" value="ECO:0007669"/>
    <property type="project" value="InterPro"/>
</dbReference>
<evidence type="ECO:0000256" key="3">
    <source>
        <dbReference type="ARBA" id="ARBA00022679"/>
    </source>
</evidence>
<comment type="similarity">
    <text evidence="1">Belongs to the class IV-like SAM-binding methyltransferase superfamily. RNA methyltransferase TrmH family.</text>
</comment>
<reference evidence="5 6" key="1">
    <citation type="submission" date="2018-11" db="EMBL/GenBank/DDBJ databases">
        <title>Deinococcus shelandsis sp. nov., isolated from South Shetland Islands soil of Antarctica.</title>
        <authorList>
            <person name="Tian J."/>
        </authorList>
    </citation>
    <scope>NUCLEOTIDE SEQUENCE [LARGE SCALE GENOMIC DNA]</scope>
    <source>
        <strain evidence="5 6">S14-83T</strain>
    </source>
</reference>
<protein>
    <submittedName>
        <fullName evidence="5">RNA methyltransferase</fullName>
    </submittedName>
</protein>
<dbReference type="PANTHER" id="PTHR43191">
    <property type="entry name" value="RRNA METHYLTRANSFERASE 3"/>
    <property type="match status" value="1"/>
</dbReference>
<accession>A0A3G8YEN4</accession>
<proteinExistence type="inferred from homology"/>
<evidence type="ECO:0000313" key="5">
    <source>
        <dbReference type="EMBL" id="AZI43818.1"/>
    </source>
</evidence>
<keyword evidence="2 5" id="KW-0489">Methyltransferase</keyword>
<dbReference type="AlphaFoldDB" id="A0A3G8YEN4"/>
<sequence>MTPALIASLQNPQLKRLVRLRDRRERLREGVFLIEGARELSRALQAGVPLEQVFICPELHSPEARELPWASLPVSEPATELSRAAFEKVSGREGPDGVLAVARSEPRPLPEPLGSTAVLVLDGLEKPGNVGALLRTADGAGAHATLLVGDGLDLGNPNLIRASQGSVFTQPTAALSQADALNWLRERGFTLLACTPHAAQNYWDAPLSGRVALLLGTEHAGLSAFWQEAADLHLSIPMLGQADSLNVATAGALVLYEALRQRAGRQPLE</sequence>
<dbReference type="Gene3D" id="3.30.1330.30">
    <property type="match status" value="1"/>
</dbReference>
<evidence type="ECO:0000256" key="1">
    <source>
        <dbReference type="ARBA" id="ARBA00007228"/>
    </source>
</evidence>
<dbReference type="InterPro" id="IPR029028">
    <property type="entry name" value="Alpha/beta_knot_MTases"/>
</dbReference>
<dbReference type="EMBL" id="CP034183">
    <property type="protein sequence ID" value="AZI43818.1"/>
    <property type="molecule type" value="Genomic_DNA"/>
</dbReference>
<evidence type="ECO:0000313" key="6">
    <source>
        <dbReference type="Proteomes" id="UP000276417"/>
    </source>
</evidence>
<dbReference type="KEGG" id="dph:EHF33_06210"/>
<gene>
    <name evidence="5" type="ORF">EHF33_06210</name>
</gene>
<organism evidence="5 6">
    <name type="scientific">Deinococcus psychrotolerans</name>
    <dbReference type="NCBI Taxonomy" id="2489213"/>
    <lineage>
        <taxon>Bacteria</taxon>
        <taxon>Thermotogati</taxon>
        <taxon>Deinococcota</taxon>
        <taxon>Deinococci</taxon>
        <taxon>Deinococcales</taxon>
        <taxon>Deinococcaceae</taxon>
        <taxon>Deinococcus</taxon>
    </lineage>
</organism>
<dbReference type="Pfam" id="PF22435">
    <property type="entry name" value="MRM3-like_sub_bind"/>
    <property type="match status" value="1"/>
</dbReference>
<feature type="domain" description="RNA 2-O ribose methyltransferase substrate binding" evidence="4">
    <location>
        <begin position="33"/>
        <end position="108"/>
    </location>
</feature>
<dbReference type="GO" id="GO:0008173">
    <property type="term" value="F:RNA methyltransferase activity"/>
    <property type="evidence" value="ECO:0007669"/>
    <property type="project" value="InterPro"/>
</dbReference>
<dbReference type="InterPro" id="IPR013123">
    <property type="entry name" value="SpoU_subst-bd"/>
</dbReference>
<evidence type="ECO:0000259" key="4">
    <source>
        <dbReference type="SMART" id="SM00967"/>
    </source>
</evidence>
<dbReference type="GO" id="GO:0005737">
    <property type="term" value="C:cytoplasm"/>
    <property type="evidence" value="ECO:0007669"/>
    <property type="project" value="UniProtKB-ARBA"/>
</dbReference>
<evidence type="ECO:0000256" key="2">
    <source>
        <dbReference type="ARBA" id="ARBA00022603"/>
    </source>
</evidence>
<dbReference type="InterPro" id="IPR029026">
    <property type="entry name" value="tRNA_m1G_MTases_N"/>
</dbReference>